<comment type="caution">
    <text evidence="2">The sequence shown here is derived from an EMBL/GenBank/DDBJ whole genome shotgun (WGS) entry which is preliminary data.</text>
</comment>
<accession>A0AAD7NN85</accession>
<gene>
    <name evidence="2" type="ORF">B0H16DRAFT_1308267</name>
</gene>
<dbReference type="AlphaFoldDB" id="A0AAD7NN85"/>
<dbReference type="EMBL" id="JARKIB010000020">
    <property type="protein sequence ID" value="KAJ7768495.1"/>
    <property type="molecule type" value="Genomic_DNA"/>
</dbReference>
<protein>
    <recommendedName>
        <fullName evidence="1">DUF6570 domain-containing protein</fullName>
    </recommendedName>
</protein>
<dbReference type="Pfam" id="PF20209">
    <property type="entry name" value="DUF6570"/>
    <property type="match status" value="1"/>
</dbReference>
<evidence type="ECO:0000313" key="2">
    <source>
        <dbReference type="EMBL" id="KAJ7768495.1"/>
    </source>
</evidence>
<reference evidence="2" key="1">
    <citation type="submission" date="2023-03" db="EMBL/GenBank/DDBJ databases">
        <title>Massive genome expansion in bonnet fungi (Mycena s.s.) driven by repeated elements and novel gene families across ecological guilds.</title>
        <authorList>
            <consortium name="Lawrence Berkeley National Laboratory"/>
            <person name="Harder C.B."/>
            <person name="Miyauchi S."/>
            <person name="Viragh M."/>
            <person name="Kuo A."/>
            <person name="Thoen E."/>
            <person name="Andreopoulos B."/>
            <person name="Lu D."/>
            <person name="Skrede I."/>
            <person name="Drula E."/>
            <person name="Henrissat B."/>
            <person name="Morin E."/>
            <person name="Kohler A."/>
            <person name="Barry K."/>
            <person name="LaButti K."/>
            <person name="Morin E."/>
            <person name="Salamov A."/>
            <person name="Lipzen A."/>
            <person name="Mereny Z."/>
            <person name="Hegedus B."/>
            <person name="Baldrian P."/>
            <person name="Stursova M."/>
            <person name="Weitz H."/>
            <person name="Taylor A."/>
            <person name="Grigoriev I.V."/>
            <person name="Nagy L.G."/>
            <person name="Martin F."/>
            <person name="Kauserud H."/>
        </authorList>
    </citation>
    <scope>NUCLEOTIDE SEQUENCE</scope>
    <source>
        <strain evidence="2">CBHHK182m</strain>
    </source>
</reference>
<feature type="non-terminal residue" evidence="2">
    <location>
        <position position="239"/>
    </location>
</feature>
<evidence type="ECO:0000259" key="1">
    <source>
        <dbReference type="Pfam" id="PF20209"/>
    </source>
</evidence>
<organism evidence="2 3">
    <name type="scientific">Mycena metata</name>
    <dbReference type="NCBI Taxonomy" id="1033252"/>
    <lineage>
        <taxon>Eukaryota</taxon>
        <taxon>Fungi</taxon>
        <taxon>Dikarya</taxon>
        <taxon>Basidiomycota</taxon>
        <taxon>Agaricomycotina</taxon>
        <taxon>Agaricomycetes</taxon>
        <taxon>Agaricomycetidae</taxon>
        <taxon>Agaricales</taxon>
        <taxon>Marasmiineae</taxon>
        <taxon>Mycenaceae</taxon>
        <taxon>Mycena</taxon>
    </lineage>
</organism>
<feature type="domain" description="DUF6570" evidence="1">
    <location>
        <begin position="172"/>
        <end position="234"/>
    </location>
</feature>
<proteinExistence type="predicted"/>
<dbReference type="Proteomes" id="UP001215598">
    <property type="component" value="Unassembled WGS sequence"/>
</dbReference>
<keyword evidence="3" id="KW-1185">Reference proteome</keyword>
<dbReference type="InterPro" id="IPR046700">
    <property type="entry name" value="DUF6570"/>
</dbReference>
<name>A0AAD7NN85_9AGAR</name>
<sequence length="239" mass="27258">MFANHDCAHCPEVFTIFKCVQVVPDGSAQVQSRNKRTYVSRERAENEAVDLKKYVQELKTKRKRGQGLLEDLAFPPRPFTFRGLHRILARYCRGMKPDQFLEGGCAVCGCLELQSRLGPLDSLRSYLSVLVRPGVTRRERLTSQDMIEELEGPILAADCDRVCMDCEVALVNKKVPKNALALHNWIGPVPMQLRDLKYAEQMMIARVRHNRCVIRVHSGRVRMNANAIMFSSPVLKIYN</sequence>
<evidence type="ECO:0000313" key="3">
    <source>
        <dbReference type="Proteomes" id="UP001215598"/>
    </source>
</evidence>